<keyword evidence="3" id="KW-0460">Magnesium</keyword>
<dbReference type="InterPro" id="IPR025121">
    <property type="entry name" value="GTPase_HflX_N"/>
</dbReference>
<evidence type="ECO:0000259" key="5">
    <source>
        <dbReference type="PROSITE" id="PS51705"/>
    </source>
</evidence>
<dbReference type="AlphaFoldDB" id="A0AAE1HQQ1"/>
<dbReference type="InterPro" id="IPR030394">
    <property type="entry name" value="G_HFLX_dom"/>
</dbReference>
<dbReference type="GO" id="GO:0043022">
    <property type="term" value="F:ribosome binding"/>
    <property type="evidence" value="ECO:0007669"/>
    <property type="project" value="TreeGrafter"/>
</dbReference>
<sequence>MIKTFQHLLRLSSTGPSCGKVLSSCGGWVPPKNTRYALQGTSTNFEAVRAYSDKWDLDVESLLKDEEYEEFSERIFRLPQHGHNVLVIQPFIDYQTNWKDPNLKNTTPELQLEEAEALIKTLSRWKVSGSLLLGVPSYNRSNFFSYGQIERMKDILNKTKNISAVFVSVNILKARQIINLELELDVPVYDRYTIVIQIFKQHAKTKESKLQVAMAELPYLRQCVKGFPLGLSDRLALGSVVGGLGRVSPEKRKDLLQERELKLKKAIISLRKHRERLRSTQKISSYPIVAVMGYTNAGKTSLIKALTSKDSLQPKNQLFATLDVTKHEGLLPCKLKVLYIDTVGFITNIPTKLIESFTATLEDAMCSDVIIHVWDVSNPDFVLQQEHVMNTLKKLQFGENLEQKIFTVANKIDRIAEDKLLELKRSIPQNNTFFVSTKNGQGMEEMLDNLQKKIIAATGRICMKIKVKTGGNEELWIRKNFPVVSIELGNDSEHTTFTVIVTKAQIDTFKYNFLK</sequence>
<evidence type="ECO:0000256" key="4">
    <source>
        <dbReference type="ARBA" id="ARBA00023134"/>
    </source>
</evidence>
<dbReference type="InterPro" id="IPR016496">
    <property type="entry name" value="GTPase_HflX"/>
</dbReference>
<dbReference type="CDD" id="cd01878">
    <property type="entry name" value="HflX"/>
    <property type="match status" value="1"/>
</dbReference>
<dbReference type="Pfam" id="PF16360">
    <property type="entry name" value="GTP-bdg_M"/>
    <property type="match status" value="1"/>
</dbReference>
<dbReference type="Pfam" id="PF01926">
    <property type="entry name" value="MMR_HSR1"/>
    <property type="match status" value="1"/>
</dbReference>
<gene>
    <name evidence="6" type="ORF">KUF71_013946</name>
</gene>
<name>A0AAE1HQQ1_9NEOP</name>
<evidence type="ECO:0000313" key="6">
    <source>
        <dbReference type="EMBL" id="KAK3925697.1"/>
    </source>
</evidence>
<evidence type="ECO:0000256" key="2">
    <source>
        <dbReference type="ARBA" id="ARBA00022741"/>
    </source>
</evidence>
<reference evidence="6" key="2">
    <citation type="journal article" date="2023" name="BMC Genomics">
        <title>Pest status, molecular evolution, and epigenetic factors derived from the genome assembly of Frankliniella fusca, a thysanopteran phytovirus vector.</title>
        <authorList>
            <person name="Catto M.A."/>
            <person name="Labadie P.E."/>
            <person name="Jacobson A.L."/>
            <person name="Kennedy G.G."/>
            <person name="Srinivasan R."/>
            <person name="Hunt B.G."/>
        </authorList>
    </citation>
    <scope>NUCLEOTIDE SEQUENCE</scope>
    <source>
        <strain evidence="6">PL_HMW_Pooled</strain>
    </source>
</reference>
<dbReference type="GO" id="GO:0005737">
    <property type="term" value="C:cytoplasm"/>
    <property type="evidence" value="ECO:0007669"/>
    <property type="project" value="TreeGrafter"/>
</dbReference>
<dbReference type="GO" id="GO:0046872">
    <property type="term" value="F:metal ion binding"/>
    <property type="evidence" value="ECO:0007669"/>
    <property type="project" value="UniProtKB-KW"/>
</dbReference>
<evidence type="ECO:0000256" key="3">
    <source>
        <dbReference type="ARBA" id="ARBA00022842"/>
    </source>
</evidence>
<comment type="caution">
    <text evidence="6">The sequence shown here is derived from an EMBL/GenBank/DDBJ whole genome shotgun (WGS) entry which is preliminary data.</text>
</comment>
<keyword evidence="1" id="KW-0479">Metal-binding</keyword>
<proteinExistence type="predicted"/>
<keyword evidence="7" id="KW-1185">Reference proteome</keyword>
<dbReference type="NCBIfam" id="TIGR03156">
    <property type="entry name" value="GTP_HflX"/>
    <property type="match status" value="1"/>
</dbReference>
<dbReference type="InterPro" id="IPR027417">
    <property type="entry name" value="P-loop_NTPase"/>
</dbReference>
<reference evidence="6" key="1">
    <citation type="submission" date="2021-07" db="EMBL/GenBank/DDBJ databases">
        <authorList>
            <person name="Catto M.A."/>
            <person name="Jacobson A."/>
            <person name="Kennedy G."/>
            <person name="Labadie P."/>
            <person name="Hunt B.G."/>
            <person name="Srinivasan R."/>
        </authorList>
    </citation>
    <scope>NUCLEOTIDE SEQUENCE</scope>
    <source>
        <strain evidence="6">PL_HMW_Pooled</strain>
        <tissue evidence="6">Head</tissue>
    </source>
</reference>
<dbReference type="Pfam" id="PF13167">
    <property type="entry name" value="GTP-bdg_N"/>
    <property type="match status" value="1"/>
</dbReference>
<dbReference type="PROSITE" id="PS51705">
    <property type="entry name" value="G_HFLX"/>
    <property type="match status" value="1"/>
</dbReference>
<dbReference type="SUPFAM" id="SSF52540">
    <property type="entry name" value="P-loop containing nucleoside triphosphate hydrolases"/>
    <property type="match status" value="1"/>
</dbReference>
<organism evidence="6 7">
    <name type="scientific">Frankliniella fusca</name>
    <dbReference type="NCBI Taxonomy" id="407009"/>
    <lineage>
        <taxon>Eukaryota</taxon>
        <taxon>Metazoa</taxon>
        <taxon>Ecdysozoa</taxon>
        <taxon>Arthropoda</taxon>
        <taxon>Hexapoda</taxon>
        <taxon>Insecta</taxon>
        <taxon>Pterygota</taxon>
        <taxon>Neoptera</taxon>
        <taxon>Paraneoptera</taxon>
        <taxon>Thysanoptera</taxon>
        <taxon>Terebrantia</taxon>
        <taxon>Thripoidea</taxon>
        <taxon>Thripidae</taxon>
        <taxon>Frankliniella</taxon>
    </lineage>
</organism>
<dbReference type="PANTHER" id="PTHR10229">
    <property type="entry name" value="GTP-BINDING PROTEIN HFLX"/>
    <property type="match status" value="1"/>
</dbReference>
<dbReference type="InterPro" id="IPR042108">
    <property type="entry name" value="GTPase_HflX_N_sf"/>
</dbReference>
<dbReference type="InterPro" id="IPR032305">
    <property type="entry name" value="GTP-bd_M"/>
</dbReference>
<dbReference type="GO" id="GO:0005525">
    <property type="term" value="F:GTP binding"/>
    <property type="evidence" value="ECO:0007669"/>
    <property type="project" value="UniProtKB-KW"/>
</dbReference>
<dbReference type="Gene3D" id="3.40.50.11060">
    <property type="entry name" value="GTPase HflX, N-terminal domain"/>
    <property type="match status" value="1"/>
</dbReference>
<evidence type="ECO:0000313" key="7">
    <source>
        <dbReference type="Proteomes" id="UP001219518"/>
    </source>
</evidence>
<keyword evidence="2" id="KW-0547">Nucleotide-binding</keyword>
<dbReference type="Proteomes" id="UP001219518">
    <property type="component" value="Unassembled WGS sequence"/>
</dbReference>
<dbReference type="EMBL" id="JAHWGI010001240">
    <property type="protein sequence ID" value="KAK3925697.1"/>
    <property type="molecule type" value="Genomic_DNA"/>
</dbReference>
<accession>A0AAE1HQQ1</accession>
<dbReference type="InterPro" id="IPR006073">
    <property type="entry name" value="GTP-bd"/>
</dbReference>
<dbReference type="FunFam" id="3.40.50.300:FF:000886">
    <property type="entry name" value="Putative GTP-binding protein 6"/>
    <property type="match status" value="1"/>
</dbReference>
<dbReference type="PANTHER" id="PTHR10229:SF0">
    <property type="entry name" value="GTP-BINDING PROTEIN 6-RELATED"/>
    <property type="match status" value="1"/>
</dbReference>
<evidence type="ECO:0000256" key="1">
    <source>
        <dbReference type="ARBA" id="ARBA00022723"/>
    </source>
</evidence>
<feature type="domain" description="Hflx-type G" evidence="5">
    <location>
        <begin position="287"/>
        <end position="458"/>
    </location>
</feature>
<dbReference type="Gene3D" id="3.40.50.300">
    <property type="entry name" value="P-loop containing nucleotide triphosphate hydrolases"/>
    <property type="match status" value="1"/>
</dbReference>
<protein>
    <submittedName>
        <fullName evidence="6">GTP-binding protein 6</fullName>
    </submittedName>
</protein>
<keyword evidence="4" id="KW-0342">GTP-binding</keyword>